<dbReference type="PROSITE" id="PS01211">
    <property type="entry name" value="UPF0001"/>
    <property type="match status" value="1"/>
</dbReference>
<dbReference type="PANTHER" id="PTHR10146:SF14">
    <property type="entry name" value="PYRIDOXAL PHOSPHATE HOMEOSTASIS PROTEIN"/>
    <property type="match status" value="1"/>
</dbReference>
<dbReference type="GO" id="GO:0030170">
    <property type="term" value="F:pyridoxal phosphate binding"/>
    <property type="evidence" value="ECO:0007669"/>
    <property type="project" value="UniProtKB-UniRule"/>
</dbReference>
<evidence type="ECO:0000256" key="2">
    <source>
        <dbReference type="HAMAP-Rule" id="MF_02087"/>
    </source>
</evidence>
<dbReference type="CDD" id="cd00635">
    <property type="entry name" value="PLPDE_III_YBL036c_like"/>
    <property type="match status" value="1"/>
</dbReference>
<sequence>MKGSIAERVALIRQSLPAKVRLIAVTKQVSVTAMRQAYAAGIRDFGENRLQEARDKQGQLQDLTDVTWHFIGHVQRNKAKAVVESFHWIHAVDRLSLAQRLDQLAGVLETRPKVCLQVKLWSDSTKQGWSEADLRAALSQLYACQHLNLCGLMAILPLGLTSTEILSAFEQVSNLAAQIRHHENYPLPIHQLSMGMSGDFQAAVQAGSTMVRLGRILFGERSSL</sequence>
<dbReference type="PANTHER" id="PTHR10146">
    <property type="entry name" value="PROLINE SYNTHETASE CO-TRANSCRIBED BACTERIAL HOMOLOG PROTEIN"/>
    <property type="match status" value="1"/>
</dbReference>
<reference evidence="6" key="1">
    <citation type="submission" date="2019-12" db="EMBL/GenBank/DDBJ databases">
        <title>High-Quality draft genome sequences of three cyanobacteria isolated from the limestone walls of the Old Cathedral of Coimbra.</title>
        <authorList>
            <person name="Tiago I."/>
            <person name="Soares F."/>
            <person name="Portugal A."/>
        </authorList>
    </citation>
    <scope>NUCLEOTIDE SEQUENCE [LARGE SCALE GENOMIC DNA]</scope>
    <source>
        <strain evidence="6">C</strain>
    </source>
</reference>
<comment type="function">
    <text evidence="2">Pyridoxal 5'-phosphate (PLP)-binding protein, which is involved in PLP homeostasis.</text>
</comment>
<feature type="modified residue" description="N6-(pyridoxal phosphate)lysine" evidence="2 3">
    <location>
        <position position="27"/>
    </location>
</feature>
<dbReference type="InterPro" id="IPR001608">
    <property type="entry name" value="Ala_racemase_N"/>
</dbReference>
<organism evidence="6 7">
    <name type="scientific">Petrachloros mirabilis ULC683</name>
    <dbReference type="NCBI Taxonomy" id="2781853"/>
    <lineage>
        <taxon>Bacteria</taxon>
        <taxon>Bacillati</taxon>
        <taxon>Cyanobacteriota</taxon>
        <taxon>Cyanophyceae</taxon>
        <taxon>Synechococcales</taxon>
        <taxon>Petrachlorosaceae</taxon>
        <taxon>Petrachloros</taxon>
        <taxon>Petrachloros mirabilis</taxon>
    </lineage>
</organism>
<evidence type="ECO:0000256" key="1">
    <source>
        <dbReference type="ARBA" id="ARBA00022898"/>
    </source>
</evidence>
<evidence type="ECO:0000256" key="4">
    <source>
        <dbReference type="RuleBase" id="RU004514"/>
    </source>
</evidence>
<comment type="similarity">
    <text evidence="2 4">Belongs to the pyridoxal phosphate-binding protein YggS/PROSC family.</text>
</comment>
<dbReference type="InterPro" id="IPR011078">
    <property type="entry name" value="PyrdxlP_homeostasis"/>
</dbReference>
<dbReference type="NCBIfam" id="TIGR00044">
    <property type="entry name" value="YggS family pyridoxal phosphate-dependent enzyme"/>
    <property type="match status" value="1"/>
</dbReference>
<gene>
    <name evidence="6" type="ORF">GS597_11075</name>
</gene>
<dbReference type="Pfam" id="PF01168">
    <property type="entry name" value="Ala_racemase_N"/>
    <property type="match status" value="1"/>
</dbReference>
<keyword evidence="7" id="KW-1185">Reference proteome</keyword>
<protein>
    <recommendedName>
        <fullName evidence="2">Pyridoxal phosphate homeostasis protein</fullName>
        <shortName evidence="2">PLP homeostasis protein</shortName>
    </recommendedName>
</protein>
<evidence type="ECO:0000313" key="7">
    <source>
        <dbReference type="Proteomes" id="UP000607397"/>
    </source>
</evidence>
<dbReference type="HAMAP" id="MF_02087">
    <property type="entry name" value="PLP_homeostasis"/>
    <property type="match status" value="1"/>
</dbReference>
<dbReference type="Gene3D" id="3.20.20.10">
    <property type="entry name" value="Alanine racemase"/>
    <property type="match status" value="1"/>
</dbReference>
<dbReference type="PIRSF" id="PIRSF004848">
    <property type="entry name" value="YBL036c_PLPDEIII"/>
    <property type="match status" value="1"/>
</dbReference>
<evidence type="ECO:0000259" key="5">
    <source>
        <dbReference type="Pfam" id="PF01168"/>
    </source>
</evidence>
<keyword evidence="1 2" id="KW-0663">Pyridoxal phosphate</keyword>
<dbReference type="Proteomes" id="UP000607397">
    <property type="component" value="Unassembled WGS sequence"/>
</dbReference>
<feature type="domain" description="Alanine racemase N-terminal" evidence="5">
    <location>
        <begin position="4"/>
        <end position="221"/>
    </location>
</feature>
<evidence type="ECO:0000313" key="6">
    <source>
        <dbReference type="EMBL" id="NCJ07039.1"/>
    </source>
</evidence>
<dbReference type="EMBL" id="WVIC01000020">
    <property type="protein sequence ID" value="NCJ07039.1"/>
    <property type="molecule type" value="Genomic_DNA"/>
</dbReference>
<dbReference type="SUPFAM" id="SSF51419">
    <property type="entry name" value="PLP-binding barrel"/>
    <property type="match status" value="1"/>
</dbReference>
<accession>A0A8K2A7L0</accession>
<comment type="caution">
    <text evidence="6">The sequence shown here is derived from an EMBL/GenBank/DDBJ whole genome shotgun (WGS) entry which is preliminary data.</text>
</comment>
<proteinExistence type="inferred from homology"/>
<dbReference type="InterPro" id="IPR029066">
    <property type="entry name" value="PLP-binding_barrel"/>
</dbReference>
<name>A0A8K2A7L0_9CYAN</name>
<comment type="cofactor">
    <cofactor evidence="3">
        <name>pyridoxal 5'-phosphate</name>
        <dbReference type="ChEBI" id="CHEBI:597326"/>
    </cofactor>
</comment>
<dbReference type="AlphaFoldDB" id="A0A8K2A7L0"/>
<evidence type="ECO:0000256" key="3">
    <source>
        <dbReference type="PIRSR" id="PIRSR004848-1"/>
    </source>
</evidence>